<dbReference type="CDD" id="cd21809">
    <property type="entry name" value="ABC-2_lan_permease-like"/>
    <property type="match status" value="1"/>
</dbReference>
<evidence type="ECO:0000256" key="1">
    <source>
        <dbReference type="SAM" id="Phobius"/>
    </source>
</evidence>
<keyword evidence="1" id="KW-1133">Transmembrane helix</keyword>
<dbReference type="OrthoDB" id="3190532at2"/>
<name>A0A2S6HY66_9FIRM</name>
<reference evidence="2 3" key="1">
    <citation type="submission" date="2018-02" db="EMBL/GenBank/DDBJ databases">
        <title>Genomic Encyclopedia of Archaeal and Bacterial Type Strains, Phase II (KMG-II): from individual species to whole genera.</title>
        <authorList>
            <person name="Goeker M."/>
        </authorList>
    </citation>
    <scope>NUCLEOTIDE SEQUENCE [LARGE SCALE GENOMIC DNA]</scope>
    <source>
        <strain evidence="2 3">DSM 3808</strain>
    </source>
</reference>
<keyword evidence="1" id="KW-0472">Membrane</keyword>
<feature type="transmembrane region" description="Helical" evidence="1">
    <location>
        <begin position="191"/>
        <end position="207"/>
    </location>
</feature>
<feature type="transmembrane region" description="Helical" evidence="1">
    <location>
        <begin position="136"/>
        <end position="153"/>
    </location>
</feature>
<evidence type="ECO:0000313" key="3">
    <source>
        <dbReference type="Proteomes" id="UP000237749"/>
    </source>
</evidence>
<feature type="transmembrane region" description="Helical" evidence="1">
    <location>
        <begin position="219"/>
        <end position="239"/>
    </location>
</feature>
<dbReference type="Proteomes" id="UP000237749">
    <property type="component" value="Unassembled WGS sequence"/>
</dbReference>
<dbReference type="EMBL" id="PTJA01000001">
    <property type="protein sequence ID" value="PPK83094.1"/>
    <property type="molecule type" value="Genomic_DNA"/>
</dbReference>
<organism evidence="2 3">
    <name type="scientific">Lacrimispora xylanisolvens</name>
    <dbReference type="NCBI Taxonomy" id="384636"/>
    <lineage>
        <taxon>Bacteria</taxon>
        <taxon>Bacillati</taxon>
        <taxon>Bacillota</taxon>
        <taxon>Clostridia</taxon>
        <taxon>Lachnospirales</taxon>
        <taxon>Lachnospiraceae</taxon>
        <taxon>Lacrimispora</taxon>
    </lineage>
</organism>
<dbReference type="AlphaFoldDB" id="A0A2S6HY66"/>
<keyword evidence="3" id="KW-1185">Reference proteome</keyword>
<accession>A0A2S6HY66</accession>
<feature type="transmembrane region" description="Helical" evidence="1">
    <location>
        <begin position="165"/>
        <end position="184"/>
    </location>
</feature>
<dbReference type="RefSeq" id="WP_104433570.1">
    <property type="nucleotide sequence ID" value="NZ_PTJA01000001.1"/>
</dbReference>
<proteinExistence type="predicted"/>
<protein>
    <recommendedName>
        <fullName evidence="4">ABC-2 type transport system permease protein</fullName>
    </recommendedName>
</protein>
<feature type="transmembrane region" description="Helical" evidence="1">
    <location>
        <begin position="16"/>
        <end position="35"/>
    </location>
</feature>
<evidence type="ECO:0008006" key="4">
    <source>
        <dbReference type="Google" id="ProtNLM"/>
    </source>
</evidence>
<dbReference type="Pfam" id="PF12730">
    <property type="entry name" value="ABC2_membrane_4"/>
    <property type="match status" value="1"/>
</dbReference>
<sequence length="249" mass="28621">MKGIRLEFYKLRRRKIWVIILVLLVVQCLWGMWAFRNMDAKKLSQGYMQCLYHFSVLNTIMMPMIAAITASKVCDLEHKGQTFKFLLTVMPAGALFDAKFICASMYMVAVGVAQTAFIMVLGKVAGFTETFPPGYLLYYLIITITVTVVILAIQQAFSLLFTNQMVSFVIGITGSFAGLFSLFLPRNIQRGILWSYYGVLMPVRMNWDSQTRIADLQYIPVDWSSFWLLMGLFAMIYFTGRRCFARKER</sequence>
<evidence type="ECO:0000313" key="2">
    <source>
        <dbReference type="EMBL" id="PPK83094.1"/>
    </source>
</evidence>
<comment type="caution">
    <text evidence="2">The sequence shown here is derived from an EMBL/GenBank/DDBJ whole genome shotgun (WGS) entry which is preliminary data.</text>
</comment>
<feature type="transmembrane region" description="Helical" evidence="1">
    <location>
        <begin position="106"/>
        <end position="124"/>
    </location>
</feature>
<gene>
    <name evidence="2" type="ORF">BXY41_101154</name>
</gene>
<keyword evidence="1" id="KW-0812">Transmembrane</keyword>